<evidence type="ECO:0000256" key="1">
    <source>
        <dbReference type="SAM" id="MobiDB-lite"/>
    </source>
</evidence>
<evidence type="ECO:0000313" key="2">
    <source>
        <dbReference type="EMBL" id="MBW8269365.1"/>
    </source>
</evidence>
<dbReference type="Proteomes" id="UP001519924">
    <property type="component" value="Unassembled WGS sequence"/>
</dbReference>
<dbReference type="RefSeq" id="WP_220117125.1">
    <property type="nucleotide sequence ID" value="NZ_JAHZUY010000014.1"/>
</dbReference>
<reference evidence="2 3" key="1">
    <citation type="submission" date="2021-08" db="EMBL/GenBank/DDBJ databases">
        <title>Caldovatus sediminis gen. nov., sp. nov., a moderately thermophilic bacterium isolated from a hot spring.</title>
        <authorList>
            <person name="Hu C.-J."/>
            <person name="Li W.-J."/>
            <person name="Xian W.-D."/>
        </authorList>
    </citation>
    <scope>NUCLEOTIDE SEQUENCE [LARGE SCALE GENOMIC DNA]</scope>
    <source>
        <strain evidence="2 3">SYSU G05006</strain>
    </source>
</reference>
<organism evidence="2 3">
    <name type="scientific">Caldovatus aquaticus</name>
    <dbReference type="NCBI Taxonomy" id="2865671"/>
    <lineage>
        <taxon>Bacteria</taxon>
        <taxon>Pseudomonadati</taxon>
        <taxon>Pseudomonadota</taxon>
        <taxon>Alphaproteobacteria</taxon>
        <taxon>Acetobacterales</taxon>
        <taxon>Roseomonadaceae</taxon>
        <taxon>Caldovatus</taxon>
    </lineage>
</organism>
<feature type="region of interest" description="Disordered" evidence="1">
    <location>
        <begin position="1"/>
        <end position="59"/>
    </location>
</feature>
<name>A0ABS7F3I9_9PROT</name>
<comment type="caution">
    <text evidence="2">The sequence shown here is derived from an EMBL/GenBank/DDBJ whole genome shotgun (WGS) entry which is preliminary data.</text>
</comment>
<proteinExistence type="predicted"/>
<accession>A0ABS7F3I9</accession>
<evidence type="ECO:0000313" key="3">
    <source>
        <dbReference type="Proteomes" id="UP001519924"/>
    </source>
</evidence>
<sequence length="150" mass="15600">MPKPRNQGGASRGPPGGRRAAPEERPELTPDDNVEAGVRDTFPASDPLSATTVQGSRAVPPERLLRDDAAAPTAGTVLLTARFAGHEAAKLAIEALVREGPLDRRCVALHEERGGAATVTVRAPAAEADRLHALLRQQGGACDPLAPRGP</sequence>
<keyword evidence="3" id="KW-1185">Reference proteome</keyword>
<dbReference type="EMBL" id="JAHZUY010000014">
    <property type="protein sequence ID" value="MBW8269365.1"/>
    <property type="molecule type" value="Genomic_DNA"/>
</dbReference>
<gene>
    <name evidence="2" type="ORF">K1J50_07675</name>
</gene>
<protein>
    <submittedName>
        <fullName evidence="2">Uncharacterized protein</fullName>
    </submittedName>
</protein>